<dbReference type="GO" id="GO:0008270">
    <property type="term" value="F:zinc ion binding"/>
    <property type="evidence" value="ECO:0007669"/>
    <property type="project" value="UniProtKB-KW"/>
</dbReference>
<evidence type="ECO:0000313" key="4">
    <source>
        <dbReference type="EMBL" id="KAF2854064.1"/>
    </source>
</evidence>
<feature type="domain" description="C2H2-type" evidence="3">
    <location>
        <begin position="138"/>
        <end position="168"/>
    </location>
</feature>
<evidence type="ECO:0000256" key="1">
    <source>
        <dbReference type="PROSITE-ProRule" id="PRU00042"/>
    </source>
</evidence>
<evidence type="ECO:0000256" key="2">
    <source>
        <dbReference type="SAM" id="MobiDB-lite"/>
    </source>
</evidence>
<dbReference type="OrthoDB" id="2687452at2759"/>
<reference evidence="4" key="1">
    <citation type="submission" date="2020-01" db="EMBL/GenBank/DDBJ databases">
        <authorList>
            <consortium name="DOE Joint Genome Institute"/>
            <person name="Haridas S."/>
            <person name="Albert R."/>
            <person name="Binder M."/>
            <person name="Bloem J."/>
            <person name="Labutti K."/>
            <person name="Salamov A."/>
            <person name="Andreopoulos B."/>
            <person name="Baker S.E."/>
            <person name="Barry K."/>
            <person name="Bills G."/>
            <person name="Bluhm B.H."/>
            <person name="Cannon C."/>
            <person name="Castanera R."/>
            <person name="Culley D.E."/>
            <person name="Daum C."/>
            <person name="Ezra D."/>
            <person name="Gonzalez J.B."/>
            <person name="Henrissat B."/>
            <person name="Kuo A."/>
            <person name="Liang C."/>
            <person name="Lipzen A."/>
            <person name="Lutzoni F."/>
            <person name="Magnuson J."/>
            <person name="Mondo S."/>
            <person name="Nolan M."/>
            <person name="Ohm R."/>
            <person name="Pangilinan J."/>
            <person name="Park H.-J."/>
            <person name="Ramirez L."/>
            <person name="Alfaro M."/>
            <person name="Sun H."/>
            <person name="Tritt A."/>
            <person name="Yoshinaga Y."/>
            <person name="Zwiers L.-H."/>
            <person name="Turgeon B.G."/>
            <person name="Goodwin S.B."/>
            <person name="Spatafora J.W."/>
            <person name="Crous P.W."/>
            <person name="Grigoriev I.V."/>
        </authorList>
    </citation>
    <scope>NUCLEOTIDE SEQUENCE</scope>
    <source>
        <strain evidence="4">IPT5</strain>
    </source>
</reference>
<dbReference type="PROSITE" id="PS50157">
    <property type="entry name" value="ZINC_FINGER_C2H2_2"/>
    <property type="match status" value="1"/>
</dbReference>
<evidence type="ECO:0000313" key="5">
    <source>
        <dbReference type="Proteomes" id="UP000799423"/>
    </source>
</evidence>
<feature type="compositionally biased region" description="Polar residues" evidence="2">
    <location>
        <begin position="1"/>
        <end position="15"/>
    </location>
</feature>
<dbReference type="EMBL" id="MU006293">
    <property type="protein sequence ID" value="KAF2854064.1"/>
    <property type="molecule type" value="Genomic_DNA"/>
</dbReference>
<dbReference type="InterPro" id="IPR013087">
    <property type="entry name" value="Znf_C2H2_type"/>
</dbReference>
<dbReference type="PROSITE" id="PS00028">
    <property type="entry name" value="ZINC_FINGER_C2H2_1"/>
    <property type="match status" value="1"/>
</dbReference>
<organism evidence="4 5">
    <name type="scientific">Plenodomus tracheiphilus IPT5</name>
    <dbReference type="NCBI Taxonomy" id="1408161"/>
    <lineage>
        <taxon>Eukaryota</taxon>
        <taxon>Fungi</taxon>
        <taxon>Dikarya</taxon>
        <taxon>Ascomycota</taxon>
        <taxon>Pezizomycotina</taxon>
        <taxon>Dothideomycetes</taxon>
        <taxon>Pleosporomycetidae</taxon>
        <taxon>Pleosporales</taxon>
        <taxon>Pleosporineae</taxon>
        <taxon>Leptosphaeriaceae</taxon>
        <taxon>Plenodomus</taxon>
    </lineage>
</organism>
<keyword evidence="1" id="KW-0862">Zinc</keyword>
<dbReference type="AlphaFoldDB" id="A0A6A7BF64"/>
<feature type="region of interest" description="Disordered" evidence="2">
    <location>
        <begin position="1"/>
        <end position="25"/>
    </location>
</feature>
<name>A0A6A7BF64_9PLEO</name>
<dbReference type="Proteomes" id="UP000799423">
    <property type="component" value="Unassembled WGS sequence"/>
</dbReference>
<proteinExistence type="predicted"/>
<sequence>MSNQPAHSQDNQCSGSDEKFQFSETDTTPDCYETLPFHLSTNDDRQFGDVGAHRHRRYDYSDPTIELLACAPWCQQLSDPHMPLTTQRFPTANIFQHYPPMTAGFTSQPPPQTLTTLNSSTLPIAVILTTPTPGRYTVKCTSPRCGKTFNRQYDFYRHYNGTHNMAEVHWCPENFCHRNEVYGDQPFPRRDKVSSDNKG</sequence>
<protein>
    <recommendedName>
        <fullName evidence="3">C2H2-type domain-containing protein</fullName>
    </recommendedName>
</protein>
<keyword evidence="5" id="KW-1185">Reference proteome</keyword>
<evidence type="ECO:0000259" key="3">
    <source>
        <dbReference type="PROSITE" id="PS50157"/>
    </source>
</evidence>
<gene>
    <name evidence="4" type="ORF">T440DRAFT_476007</name>
</gene>
<accession>A0A6A7BF64</accession>
<keyword evidence="1" id="KW-0479">Metal-binding</keyword>
<keyword evidence="1" id="KW-0863">Zinc-finger</keyword>